<name>A0A9P6IRQ4_MORAP</name>
<keyword evidence="3" id="KW-1185">Reference proteome</keyword>
<gene>
    <name evidence="2" type="ORF">BGZ70_003829</name>
</gene>
<dbReference type="Proteomes" id="UP000738359">
    <property type="component" value="Unassembled WGS sequence"/>
</dbReference>
<dbReference type="EMBL" id="JAAAHY010002099">
    <property type="protein sequence ID" value="KAF9945385.1"/>
    <property type="molecule type" value="Genomic_DNA"/>
</dbReference>
<feature type="compositionally biased region" description="Low complexity" evidence="1">
    <location>
        <begin position="192"/>
        <end position="202"/>
    </location>
</feature>
<proteinExistence type="predicted"/>
<dbReference type="OrthoDB" id="10506431at2759"/>
<feature type="non-terminal residue" evidence="2">
    <location>
        <position position="202"/>
    </location>
</feature>
<feature type="region of interest" description="Disordered" evidence="1">
    <location>
        <begin position="21"/>
        <end position="75"/>
    </location>
</feature>
<reference evidence="2" key="1">
    <citation type="journal article" date="2020" name="Fungal Divers.">
        <title>Resolving the Mortierellaceae phylogeny through synthesis of multi-gene phylogenetics and phylogenomics.</title>
        <authorList>
            <person name="Vandepol N."/>
            <person name="Liber J."/>
            <person name="Desiro A."/>
            <person name="Na H."/>
            <person name="Kennedy M."/>
            <person name="Barry K."/>
            <person name="Grigoriev I.V."/>
            <person name="Miller A.N."/>
            <person name="O'Donnell K."/>
            <person name="Stajich J.E."/>
            <person name="Bonito G."/>
        </authorList>
    </citation>
    <scope>NUCLEOTIDE SEQUENCE</scope>
    <source>
        <strain evidence="2">CK1249</strain>
    </source>
</reference>
<feature type="compositionally biased region" description="Polar residues" evidence="1">
    <location>
        <begin position="136"/>
        <end position="150"/>
    </location>
</feature>
<sequence length="202" mass="22741">MLLQEHSNQDQQHLHCDHLMQPAEPAHERGFDLSDQDAADPICRSFSERDSASVSSGELRHEEPDQTDLLPVSASTTIPTLDELRRAYGWTFEPRTHSAPTPFLHQPAATSVPFHGQICTQLEESRSSLADAESLENASSTGAPSSTWLSAQELKQDQEPQQQGQEHDHDYDYDYDHDHDHDQGPALDQEQHLQQQQQEQSG</sequence>
<accession>A0A9P6IRQ4</accession>
<feature type="region of interest" description="Disordered" evidence="1">
    <location>
        <begin position="125"/>
        <end position="202"/>
    </location>
</feature>
<evidence type="ECO:0000313" key="3">
    <source>
        <dbReference type="Proteomes" id="UP000738359"/>
    </source>
</evidence>
<comment type="caution">
    <text evidence="2">The sequence shown here is derived from an EMBL/GenBank/DDBJ whole genome shotgun (WGS) entry which is preliminary data.</text>
</comment>
<evidence type="ECO:0000313" key="2">
    <source>
        <dbReference type="EMBL" id="KAF9945385.1"/>
    </source>
</evidence>
<organism evidence="2 3">
    <name type="scientific">Mortierella alpina</name>
    <name type="common">Oleaginous fungus</name>
    <name type="synonym">Mortierella renispora</name>
    <dbReference type="NCBI Taxonomy" id="64518"/>
    <lineage>
        <taxon>Eukaryota</taxon>
        <taxon>Fungi</taxon>
        <taxon>Fungi incertae sedis</taxon>
        <taxon>Mucoromycota</taxon>
        <taxon>Mortierellomycotina</taxon>
        <taxon>Mortierellomycetes</taxon>
        <taxon>Mortierellales</taxon>
        <taxon>Mortierellaceae</taxon>
        <taxon>Mortierella</taxon>
    </lineage>
</organism>
<feature type="compositionally biased region" description="Basic and acidic residues" evidence="1">
    <location>
        <begin position="165"/>
        <end position="183"/>
    </location>
</feature>
<evidence type="ECO:0000256" key="1">
    <source>
        <dbReference type="SAM" id="MobiDB-lite"/>
    </source>
</evidence>
<dbReference type="AlphaFoldDB" id="A0A9P6IRQ4"/>
<protein>
    <submittedName>
        <fullName evidence="2">Uncharacterized protein</fullName>
    </submittedName>
</protein>